<evidence type="ECO:0000313" key="8">
    <source>
        <dbReference type="EMBL" id="KAF2437131.1"/>
    </source>
</evidence>
<dbReference type="InterPro" id="IPR027417">
    <property type="entry name" value="P-loop_NTPase"/>
</dbReference>
<dbReference type="GO" id="GO:0003676">
    <property type="term" value="F:nucleic acid binding"/>
    <property type="evidence" value="ECO:0007669"/>
    <property type="project" value="InterPro"/>
</dbReference>
<keyword evidence="1" id="KW-0547">Nucleotide-binding</keyword>
<evidence type="ECO:0000256" key="5">
    <source>
        <dbReference type="SAM" id="MobiDB-lite"/>
    </source>
</evidence>
<feature type="domain" description="Helicase C-terminal" evidence="7">
    <location>
        <begin position="1213"/>
        <end position="1378"/>
    </location>
</feature>
<proteinExistence type="predicted"/>
<dbReference type="InterPro" id="IPR059032">
    <property type="entry name" value="WHD_DDX60"/>
</dbReference>
<dbReference type="GO" id="GO:0005524">
    <property type="term" value="F:ATP binding"/>
    <property type="evidence" value="ECO:0007669"/>
    <property type="project" value="UniProtKB-KW"/>
</dbReference>
<dbReference type="Gene3D" id="3.40.50.300">
    <property type="entry name" value="P-loop containing nucleotide triphosphate hydrolases"/>
    <property type="match status" value="2"/>
</dbReference>
<evidence type="ECO:0000256" key="3">
    <source>
        <dbReference type="ARBA" id="ARBA00022806"/>
    </source>
</evidence>
<name>A0A9P4P475_9PEZI</name>
<organism evidence="8 9">
    <name type="scientific">Tothia fuscella</name>
    <dbReference type="NCBI Taxonomy" id="1048955"/>
    <lineage>
        <taxon>Eukaryota</taxon>
        <taxon>Fungi</taxon>
        <taxon>Dikarya</taxon>
        <taxon>Ascomycota</taxon>
        <taxon>Pezizomycotina</taxon>
        <taxon>Dothideomycetes</taxon>
        <taxon>Pleosporomycetidae</taxon>
        <taxon>Venturiales</taxon>
        <taxon>Cylindrosympodiaceae</taxon>
        <taxon>Tothia</taxon>
    </lineage>
</organism>
<dbReference type="PANTHER" id="PTHR44533">
    <property type="entry name" value="DEAD/H RNA HELICASE, PUTATIVE-RELATED"/>
    <property type="match status" value="1"/>
</dbReference>
<dbReference type="Pfam" id="PF26076">
    <property type="entry name" value="WHD_DDX60"/>
    <property type="match status" value="1"/>
</dbReference>
<keyword evidence="2 8" id="KW-0378">Hydrolase</keyword>
<sequence>MATAEHQLAAWYENVHSRRVDVNYAGSELFLIEGDSLLLLAFSDPKLDFEDGFQLLHAVYLVEICLRKLIARKCNFHIVFFDNHEQFCIPKGTAPENRPKFLLARAVILRHLQKNLAAIQPNILIKTFTAITCQPFVDYLSSESVYFVMCSDGAQQTSKQKSMFRTMINWFVRSGYNAALINSLEFLDTKVMAMVLESPRNQTVELETSVSNGSVVSNGKVHLDTSVFEMLIGLPLGPKLKASLTEREILTLLVLAKLYQEDSSVAKLISLFLLHTTFLQYSSMASRRFGLVDHDEGQDLVQNFAALAYEQVHDGALSDSLDKGSHQCDMMDIVDGRFFYALCKEEEEANGEPLHIGSEQINERYSALISILDSLCGNGSIPSLDLKVVTSEVETNGHNSSSTAVMPFSSPVFDQHLAPIHLSVDSSLSPESDQSNKIFSELTHWHNAKPVQRKGIAPKVGWWILRRNQYFMAEMIAYAASLTNASGKILDPEVIIAAGNTKSSKLAIMPKADQKPVKKEKEVKEAKPAKKSGPVKKGGKAAALEAAAAVKASKVDAQELRIFQAWEGIIRDLNKITNVETRYAKAKKYLQSLSTRDVAAIGAEVELFMMSLLLELWSSGNAQKDERSEGQSSELTNKTYECAALMWDHATHLLRNPIGLTKTVIANINEILGLLDLPALPYPKTLQDRKLPFTIRVLEASKRSSKKTTSKDLSLHQDPRDFQLSHCGPYFDRSIDSAPDARVAFHPDGWQRKVLDGIDQHKSLFVVAPTSAGKTFISFYAMKQVLESSDEDVLVYVAPTKALVNQIAAEVQARFSKSFKHAGRSVWGIHTRDYRINNPTGCQVLVTVPHILQIMLLAPTNAEKKNSWSNRIKRIIFDEVHCIGQADDGLVWEQLLLLAPCPIIALSATVGNPKDLSGWLSSTQKALGHDLVMVKHEHRYSDLRKFLYLPPKEFTFDGLKDRESISAPGLDGTPGFAFVHPIASLVNRSRGIPEDLSLEARDCLLFYQAIAKHQNDKFSVSPNLHPAKALPEVIRKADVLKWEQQLKTVLKDWMKHPDSPFDLVLKELSRSALRSRVGDLSVSSSANGPEQTARRVEPHSLESTTLPLLVELHQKEALPAILFNYDRAACESLAQLVIKELEDNEKAWKANSAAWKKKMEAWEAYKLSQELASKKAPAAKSKKKGKRGDDDDDEDRVSKADLAKEAASSDFSLLASFDPETPLDGYHFADWKKLTTSELADYTKELTRRGVPNWLIKALGRGIGVHHAGMNRKYRQVVEMLFRKGFLRVVIATGTLALGINMPCKTVVFSGDSVFLTALNFRQAAGRAGRRGFDVLGNVVFQGISFDKVCRLLSSRLPDLNGHFPITTSLVLRLCTLLHETKESAYATKAIDALLSQPRLYLGGDEAKMTVLHHLRFSLEYLRRQSLLGPHGSPLNFAGCISHLYYAENSSFAFHALLKEGYFHTLCANITTKPKDTLLTLMLTISHLFGRLQGRQADEEFVQEVVKRSSSIVFLPPMPKEAETILRAHNKETLGIFQTYVETYVEQHVHEEDNRLPLTEIKVGGPESVSTSLSGALAPTKIRSRFTALSGYGDQFESISDLCRTVRTGVYLEESVIPHVALYPEETSIPLNAYLLDFYKHGDVSALEKANRISRGNVWFLLNDFSLVLATIVTSLMNFMKLNPDSEGDMTEVQGGGDASEEAAGIKKEQEPGVADDGEIDSAAWKLDDGEGLMKVLQAFKLLKEEFDLKFKVMWS</sequence>
<dbReference type="SMART" id="SM00487">
    <property type="entry name" value="DEXDc"/>
    <property type="match status" value="1"/>
</dbReference>
<dbReference type="Pfam" id="PF00270">
    <property type="entry name" value="DEAD"/>
    <property type="match status" value="1"/>
</dbReference>
<dbReference type="InterPro" id="IPR052431">
    <property type="entry name" value="SKI2_subfamily_helicases"/>
</dbReference>
<dbReference type="InterPro" id="IPR055124">
    <property type="entry name" value="PIN-like_DDX60"/>
</dbReference>
<feature type="region of interest" description="Disordered" evidence="5">
    <location>
        <begin position="1175"/>
        <end position="1197"/>
    </location>
</feature>
<dbReference type="PROSITE" id="PS51192">
    <property type="entry name" value="HELICASE_ATP_BIND_1"/>
    <property type="match status" value="1"/>
</dbReference>
<dbReference type="PROSITE" id="PS51194">
    <property type="entry name" value="HELICASE_CTER"/>
    <property type="match status" value="1"/>
</dbReference>
<dbReference type="GO" id="GO:0016787">
    <property type="term" value="F:hydrolase activity"/>
    <property type="evidence" value="ECO:0007669"/>
    <property type="project" value="UniProtKB-KW"/>
</dbReference>
<dbReference type="Pfam" id="PF23002">
    <property type="entry name" value="PIN-like_DDX60"/>
    <property type="match status" value="1"/>
</dbReference>
<dbReference type="FunFam" id="3.40.50.300:FF:001039">
    <property type="entry name" value="ATP-dependent RNA helicase DDX60"/>
    <property type="match status" value="1"/>
</dbReference>
<dbReference type="InterPro" id="IPR011545">
    <property type="entry name" value="DEAD/DEAH_box_helicase_dom"/>
</dbReference>
<dbReference type="PANTHER" id="PTHR44533:SF4">
    <property type="entry name" value="DEAD_H RNA HELICASE, PUTATIVE-RELATED"/>
    <property type="match status" value="1"/>
</dbReference>
<dbReference type="GO" id="GO:0004386">
    <property type="term" value="F:helicase activity"/>
    <property type="evidence" value="ECO:0007669"/>
    <property type="project" value="UniProtKB-KW"/>
</dbReference>
<feature type="compositionally biased region" description="Basic and acidic residues" evidence="5">
    <location>
        <begin position="513"/>
        <end position="528"/>
    </location>
</feature>
<evidence type="ECO:0000313" key="9">
    <source>
        <dbReference type="Proteomes" id="UP000800235"/>
    </source>
</evidence>
<keyword evidence="4" id="KW-0067">ATP-binding</keyword>
<keyword evidence="3" id="KW-0347">Helicase</keyword>
<dbReference type="GO" id="GO:0005737">
    <property type="term" value="C:cytoplasm"/>
    <property type="evidence" value="ECO:0007669"/>
    <property type="project" value="TreeGrafter"/>
</dbReference>
<evidence type="ECO:0000259" key="6">
    <source>
        <dbReference type="PROSITE" id="PS51192"/>
    </source>
</evidence>
<feature type="region of interest" description="Disordered" evidence="5">
    <location>
        <begin position="1688"/>
        <end position="1714"/>
    </location>
</feature>
<accession>A0A9P4P475</accession>
<evidence type="ECO:0000256" key="4">
    <source>
        <dbReference type="ARBA" id="ARBA00022840"/>
    </source>
</evidence>
<evidence type="ECO:0000256" key="1">
    <source>
        <dbReference type="ARBA" id="ARBA00022741"/>
    </source>
</evidence>
<dbReference type="InterPro" id="IPR001650">
    <property type="entry name" value="Helicase_C-like"/>
</dbReference>
<protein>
    <submittedName>
        <fullName evidence="8">P-loop containing nucleoside triphosphate hydrolase protein</fullName>
    </submittedName>
</protein>
<dbReference type="SMART" id="SM00490">
    <property type="entry name" value="HELICc"/>
    <property type="match status" value="1"/>
</dbReference>
<dbReference type="CDD" id="cd18025">
    <property type="entry name" value="DEXHc_DDX60"/>
    <property type="match status" value="1"/>
</dbReference>
<reference evidence="8" key="1">
    <citation type="journal article" date="2020" name="Stud. Mycol.">
        <title>101 Dothideomycetes genomes: a test case for predicting lifestyles and emergence of pathogens.</title>
        <authorList>
            <person name="Haridas S."/>
            <person name="Albert R."/>
            <person name="Binder M."/>
            <person name="Bloem J."/>
            <person name="Labutti K."/>
            <person name="Salamov A."/>
            <person name="Andreopoulos B."/>
            <person name="Baker S."/>
            <person name="Barry K."/>
            <person name="Bills G."/>
            <person name="Bluhm B."/>
            <person name="Cannon C."/>
            <person name="Castanera R."/>
            <person name="Culley D."/>
            <person name="Daum C."/>
            <person name="Ezra D."/>
            <person name="Gonzalez J."/>
            <person name="Henrissat B."/>
            <person name="Kuo A."/>
            <person name="Liang C."/>
            <person name="Lipzen A."/>
            <person name="Lutzoni F."/>
            <person name="Magnuson J."/>
            <person name="Mondo S."/>
            <person name="Nolan M."/>
            <person name="Ohm R."/>
            <person name="Pangilinan J."/>
            <person name="Park H.-J."/>
            <person name="Ramirez L."/>
            <person name="Alfaro M."/>
            <person name="Sun H."/>
            <person name="Tritt A."/>
            <person name="Yoshinaga Y."/>
            <person name="Zwiers L.-H."/>
            <person name="Turgeon B."/>
            <person name="Goodwin S."/>
            <person name="Spatafora J."/>
            <person name="Crous P."/>
            <person name="Grigoriev I."/>
        </authorList>
    </citation>
    <scope>NUCLEOTIDE SEQUENCE</scope>
    <source>
        <strain evidence="8">CBS 130266</strain>
    </source>
</reference>
<dbReference type="SUPFAM" id="SSF52540">
    <property type="entry name" value="P-loop containing nucleoside triphosphate hydrolases"/>
    <property type="match status" value="1"/>
</dbReference>
<keyword evidence="9" id="KW-1185">Reference proteome</keyword>
<feature type="region of interest" description="Disordered" evidence="5">
    <location>
        <begin position="513"/>
        <end position="537"/>
    </location>
</feature>
<evidence type="ECO:0000256" key="2">
    <source>
        <dbReference type="ARBA" id="ARBA00022801"/>
    </source>
</evidence>
<feature type="domain" description="Helicase ATP-binding" evidence="6">
    <location>
        <begin position="755"/>
        <end position="928"/>
    </location>
</feature>
<dbReference type="OrthoDB" id="2320933at2759"/>
<comment type="caution">
    <text evidence="8">The sequence shown here is derived from an EMBL/GenBank/DDBJ whole genome shotgun (WGS) entry which is preliminary data.</text>
</comment>
<dbReference type="EMBL" id="MU007009">
    <property type="protein sequence ID" value="KAF2437131.1"/>
    <property type="molecule type" value="Genomic_DNA"/>
</dbReference>
<dbReference type="Proteomes" id="UP000800235">
    <property type="component" value="Unassembled WGS sequence"/>
</dbReference>
<feature type="compositionally biased region" description="Polar residues" evidence="5">
    <location>
        <begin position="1081"/>
        <end position="1090"/>
    </location>
</feature>
<gene>
    <name evidence="8" type="ORF">EJ08DRAFT_623650</name>
</gene>
<dbReference type="InterPro" id="IPR014001">
    <property type="entry name" value="Helicase_ATP-bd"/>
</dbReference>
<dbReference type="Pfam" id="PF00271">
    <property type="entry name" value="Helicase_C"/>
    <property type="match status" value="1"/>
</dbReference>
<feature type="region of interest" description="Disordered" evidence="5">
    <location>
        <begin position="1080"/>
        <end position="1099"/>
    </location>
</feature>
<evidence type="ECO:0000259" key="7">
    <source>
        <dbReference type="PROSITE" id="PS51194"/>
    </source>
</evidence>